<evidence type="ECO:0000313" key="2">
    <source>
        <dbReference type="Proteomes" id="UP001497680"/>
    </source>
</evidence>
<dbReference type="Proteomes" id="UP001497680">
    <property type="component" value="Unassembled WGS sequence"/>
</dbReference>
<sequence length="921" mass="101143">MSTISRLSESTTRLLGSSLVIITPVTLVKELLDNSIDAKATSIEILISKDTVKKIEVRDNGVGIHPDDYDALGRRSHTSKLRSYDDLKTQSGKTLGFRGEALASVNNFANVTITTKIASEPVAAILNIVPETGGVSKQRPTSAPVGTTVSIAELFGRLPVREQLAVKGSAKTIDMIRELLRSYAMARPHLRLSFKILQLPKQGWSYSPKQGASVREAAIQLFNTELANQCVEKTTEIGGPVDDDTSGRHQPLPNDSYVFEAFVPKPGSDPSKIPKHRYISIDGRPITAKRGTIKKLLGIYNEHLSTAFRSQSLAAIPKDCFIRLNIKCPPGSYDANIEPSKDQILFSDEQTILNGFKDLCKEVYGEPAIETPGSRLESEISILPENRDDLEAQEVRPPKPQAESKESKNTRARSKTPFQKTRSQAVSEPGLASQSLDQQAPAAGPAQTRPLQEISQNISDPSSSAFTPINALVLPSQNTHIPTRVASIEDGSSGGNPNQWHVDMSTDYNEHCYDNRRRKQQPIPASLDHQEKPNAMESSALQDVNPWMIAKMNAPRARRVTEDPSSQENSAMLTFEPPMTPDPPILRHAGAAPGDLDVPSSLQRFQVQGNSYQPRHTLPGGPYRSPLSSPQVMTTSPSIPPTLKPRSRHNLPPWTPPSSVPRAAAYSERLGECNPPASDSMRQTTISFGGTGGGRRKHRMEHNGDNIQQEYSGEERVAEDLRQVFGRRNPKRQLSQQKGTSRQELAHHGLGSQEIPLDHSHTRSRAAQDHVEGPSTSKIKEPVQTTLPADDPRTYLLRRQRSMAAEEKGTGPKKIRRLKSSLLPLEKIPVGNEVHFLSIIEVVNIEALHIYARQIAMYDIYAEKGSNDSGLEMTLSEGREIEARLKAMLRKQLVEASGAEAEAEINLGSLLKGKGVVAKAK</sequence>
<evidence type="ECO:0000313" key="1">
    <source>
        <dbReference type="EMBL" id="KAI6093950.1"/>
    </source>
</evidence>
<comment type="caution">
    <text evidence="1">The sequence shown here is derived from an EMBL/GenBank/DDBJ whole genome shotgun (WGS) entry which is preliminary data.</text>
</comment>
<organism evidence="1 2">
    <name type="scientific">Hypoxylon rubiginosum</name>
    <dbReference type="NCBI Taxonomy" id="110542"/>
    <lineage>
        <taxon>Eukaryota</taxon>
        <taxon>Fungi</taxon>
        <taxon>Dikarya</taxon>
        <taxon>Ascomycota</taxon>
        <taxon>Pezizomycotina</taxon>
        <taxon>Sordariomycetes</taxon>
        <taxon>Xylariomycetidae</taxon>
        <taxon>Xylariales</taxon>
        <taxon>Hypoxylaceae</taxon>
        <taxon>Hypoxylon</taxon>
    </lineage>
</organism>
<protein>
    <submittedName>
        <fullName evidence="1">Uncharacterized protein</fullName>
    </submittedName>
</protein>
<gene>
    <name evidence="1" type="ORF">F4821DRAFT_274271</name>
</gene>
<keyword evidence="2" id="KW-1185">Reference proteome</keyword>
<dbReference type="EMBL" id="MU394280">
    <property type="protein sequence ID" value="KAI6093950.1"/>
    <property type="molecule type" value="Genomic_DNA"/>
</dbReference>
<name>A0ACC0DNA6_9PEZI</name>
<accession>A0ACC0DNA6</accession>
<reference evidence="1 2" key="1">
    <citation type="journal article" date="2022" name="New Phytol.">
        <title>Ecological generalism drives hyperdiversity of secondary metabolite gene clusters in xylarialean endophytes.</title>
        <authorList>
            <person name="Franco M.E.E."/>
            <person name="Wisecaver J.H."/>
            <person name="Arnold A.E."/>
            <person name="Ju Y.M."/>
            <person name="Slot J.C."/>
            <person name="Ahrendt S."/>
            <person name="Moore L.P."/>
            <person name="Eastman K.E."/>
            <person name="Scott K."/>
            <person name="Konkel Z."/>
            <person name="Mondo S.J."/>
            <person name="Kuo A."/>
            <person name="Hayes R.D."/>
            <person name="Haridas S."/>
            <person name="Andreopoulos B."/>
            <person name="Riley R."/>
            <person name="LaButti K."/>
            <person name="Pangilinan J."/>
            <person name="Lipzen A."/>
            <person name="Amirebrahimi M."/>
            <person name="Yan J."/>
            <person name="Adam C."/>
            <person name="Keymanesh K."/>
            <person name="Ng V."/>
            <person name="Louie K."/>
            <person name="Northen T."/>
            <person name="Drula E."/>
            <person name="Henrissat B."/>
            <person name="Hsieh H.M."/>
            <person name="Youens-Clark K."/>
            <person name="Lutzoni F."/>
            <person name="Miadlikowska J."/>
            <person name="Eastwood D.C."/>
            <person name="Hamelin R.C."/>
            <person name="Grigoriev I.V."/>
            <person name="U'Ren J.M."/>
        </authorList>
    </citation>
    <scope>NUCLEOTIDE SEQUENCE [LARGE SCALE GENOMIC DNA]</scope>
    <source>
        <strain evidence="1 2">ER1909</strain>
    </source>
</reference>
<proteinExistence type="predicted"/>